<organism evidence="12 13">
    <name type="scientific">Lasallia pustulata</name>
    <dbReference type="NCBI Taxonomy" id="136370"/>
    <lineage>
        <taxon>Eukaryota</taxon>
        <taxon>Fungi</taxon>
        <taxon>Dikarya</taxon>
        <taxon>Ascomycota</taxon>
        <taxon>Pezizomycotina</taxon>
        <taxon>Lecanoromycetes</taxon>
        <taxon>OSLEUM clade</taxon>
        <taxon>Umbilicariomycetidae</taxon>
        <taxon>Umbilicariales</taxon>
        <taxon>Umbilicariaceae</taxon>
        <taxon>Lasallia</taxon>
    </lineage>
</organism>
<evidence type="ECO:0000259" key="10">
    <source>
        <dbReference type="PROSITE" id="PS50002"/>
    </source>
</evidence>
<feature type="compositionally biased region" description="Basic and acidic residues" evidence="9">
    <location>
        <begin position="381"/>
        <end position="393"/>
    </location>
</feature>
<evidence type="ECO:0008006" key="14">
    <source>
        <dbReference type="Google" id="ProtNLM"/>
    </source>
</evidence>
<evidence type="ECO:0000313" key="13">
    <source>
        <dbReference type="Proteomes" id="UP000324767"/>
    </source>
</evidence>
<dbReference type="GO" id="GO:0005634">
    <property type="term" value="C:nucleus"/>
    <property type="evidence" value="ECO:0007669"/>
    <property type="project" value="TreeGrafter"/>
</dbReference>
<dbReference type="OrthoDB" id="1305878at2759"/>
<evidence type="ECO:0000313" key="12">
    <source>
        <dbReference type="EMBL" id="KAA6411709.1"/>
    </source>
</evidence>
<dbReference type="InterPro" id="IPR001452">
    <property type="entry name" value="SH3_domain"/>
</dbReference>
<dbReference type="PROSITE" id="PS00518">
    <property type="entry name" value="ZF_RING_1"/>
    <property type="match status" value="1"/>
</dbReference>
<evidence type="ECO:0000256" key="5">
    <source>
        <dbReference type="ARBA" id="ARBA00022833"/>
    </source>
</evidence>
<feature type="region of interest" description="Disordered" evidence="9">
    <location>
        <begin position="149"/>
        <end position="229"/>
    </location>
</feature>
<evidence type="ECO:0000256" key="1">
    <source>
        <dbReference type="ARBA" id="ARBA00008649"/>
    </source>
</evidence>
<accession>A0A5M8PRV5</accession>
<dbReference type="Pfam" id="PF00097">
    <property type="entry name" value="zf-C3HC4"/>
    <property type="match status" value="1"/>
</dbReference>
<dbReference type="PANTHER" id="PTHR16079:SF4">
    <property type="entry name" value="E3 UBIQUITIN-PROTEIN LIGASE CHFR"/>
    <property type="match status" value="1"/>
</dbReference>
<dbReference type="Proteomes" id="UP000324767">
    <property type="component" value="Unassembled WGS sequence"/>
</dbReference>
<dbReference type="InterPro" id="IPR018957">
    <property type="entry name" value="Znf_C3HC4_RING-type"/>
</dbReference>
<name>A0A5M8PRV5_9LECA</name>
<keyword evidence="6" id="KW-0832">Ubl conjugation</keyword>
<dbReference type="PROSITE" id="PS50089">
    <property type="entry name" value="ZF_RING_2"/>
    <property type="match status" value="1"/>
</dbReference>
<reference evidence="12 13" key="1">
    <citation type="submission" date="2019-09" db="EMBL/GenBank/DDBJ databases">
        <title>The hologenome of the rock-dwelling lichen Lasallia pustulata.</title>
        <authorList>
            <person name="Greshake Tzovaras B."/>
            <person name="Segers F."/>
            <person name="Bicker A."/>
            <person name="Dal Grande F."/>
            <person name="Otte J."/>
            <person name="Hankeln T."/>
            <person name="Schmitt I."/>
            <person name="Ebersberger I."/>
        </authorList>
    </citation>
    <scope>NUCLEOTIDE SEQUENCE [LARGE SCALE GENOMIC DNA]</scope>
    <source>
        <strain evidence="12">A1-1</strain>
    </source>
</reference>
<evidence type="ECO:0000256" key="9">
    <source>
        <dbReference type="SAM" id="MobiDB-lite"/>
    </source>
</evidence>
<dbReference type="AlphaFoldDB" id="A0A5M8PRV5"/>
<dbReference type="GO" id="GO:0004842">
    <property type="term" value="F:ubiquitin-protein transferase activity"/>
    <property type="evidence" value="ECO:0007669"/>
    <property type="project" value="TreeGrafter"/>
</dbReference>
<keyword evidence="5" id="KW-0862">Zinc</keyword>
<feature type="region of interest" description="Disordered" evidence="9">
    <location>
        <begin position="379"/>
        <end position="483"/>
    </location>
</feature>
<dbReference type="GO" id="GO:0016567">
    <property type="term" value="P:protein ubiquitination"/>
    <property type="evidence" value="ECO:0007669"/>
    <property type="project" value="TreeGrafter"/>
</dbReference>
<dbReference type="Gene3D" id="3.30.40.10">
    <property type="entry name" value="Zinc/RING finger domain, C3HC4 (zinc finger)"/>
    <property type="match status" value="1"/>
</dbReference>
<feature type="compositionally biased region" description="Basic and acidic residues" evidence="9">
    <location>
        <begin position="344"/>
        <end position="359"/>
    </location>
</feature>
<dbReference type="InterPro" id="IPR001841">
    <property type="entry name" value="Znf_RING"/>
</dbReference>
<keyword evidence="2 8" id="KW-0728">SH3 domain</keyword>
<dbReference type="GO" id="GO:0008270">
    <property type="term" value="F:zinc ion binding"/>
    <property type="evidence" value="ECO:0007669"/>
    <property type="project" value="UniProtKB-KW"/>
</dbReference>
<dbReference type="Gene3D" id="2.30.30.40">
    <property type="entry name" value="SH3 Domains"/>
    <property type="match status" value="1"/>
</dbReference>
<feature type="domain" description="SH3" evidence="10">
    <location>
        <begin position="835"/>
        <end position="892"/>
    </location>
</feature>
<evidence type="ECO:0000256" key="6">
    <source>
        <dbReference type="ARBA" id="ARBA00022843"/>
    </source>
</evidence>
<sequence>MAEAPNPGLLDLEKELTCSICTDVLYQPLTLLDCLHTFCGSCLKEWFSWQASQAHSTSSNPYTCPSCRASVRETRPNATVTTLLDMYLQANPSRGKTVEEKEEIREKYKPGDSVMPKLEIEMEGTEEEADRRMMEEVRELSLRDVGVRNGGSYESRVRHGGMPRDRDARDEDARQRRRPDEARRRRREGQVAVSGESGSAMGDVDRRSQARQIEHQSSLRSLLSGSEGSSAEMQEEILRQITDEGLLDGIDLNNMNVAQEDELSNDQGHKMLRARILGVFAAAHRDRTKINRGNVTRQDLRVRQTRERIRLIPQYRDHTYSKPVLLDQPIGGEHQVVQGNHPHRSQEDLHVGHHPKSNDKGLAQRLIYQIDQGRRRLIKAVQERRRRDSDSGRRPVVHTNPRSEVPALQVPDRTDTERSNTERITPLLGATDTASLFRPPGQPPASIVTAAEMPRAQRALHPQDVPSSRPTSSSSSLVTSRPRPLLYPEPSIACDRCGKPNIEYELHKNCSACKDGNFNLCLRCYRLGLGCLHWFGFGYAVWMNYERQGRLEGYPPNRPQPHTLTGRRYLKPKAESIQLPDSEANRPLVTSDNPTKRLQAGDFCSNCSAFSNDFFWKCDACNEGEWGFCTRCVDRGKCCTHALLPIVDALDTKPRDQNISTQQPSPRSTSTSLTSPDAYKPLAFSSTCSLCRYPIQPSSTRFHCLQCDDHASDICTPCYLKLVSSGRISPENGDKGWRRCLRGHRMVIVGFEDSARGQRRIVVKDRVGGCNLHEGGPAPEGDELWTWRDGRGGEASMLVSKNVSARAGRAEAGAGNGALSPPILLADMPFPPSGGAGMRVRARWAFWPRDGVEDELGFPKGADVVEAEDVNGDWWMGRYCGKGGLVPGNYWD</sequence>
<dbReference type="InterPro" id="IPR013083">
    <property type="entry name" value="Znf_RING/FYVE/PHD"/>
</dbReference>
<feature type="compositionally biased region" description="Low complexity" evidence="9">
    <location>
        <begin position="660"/>
        <end position="676"/>
    </location>
</feature>
<dbReference type="PANTHER" id="PTHR16079">
    <property type="entry name" value="UBIQUITIN LIGASE PROTEIN CHFR"/>
    <property type="match status" value="1"/>
</dbReference>
<evidence type="ECO:0000256" key="2">
    <source>
        <dbReference type="ARBA" id="ARBA00022443"/>
    </source>
</evidence>
<protein>
    <recommendedName>
        <fullName evidence="14">RING-type domain-containing protein</fullName>
    </recommendedName>
</protein>
<dbReference type="SMART" id="SM00184">
    <property type="entry name" value="RING"/>
    <property type="match status" value="1"/>
</dbReference>
<dbReference type="InterPro" id="IPR017907">
    <property type="entry name" value="Znf_RING_CS"/>
</dbReference>
<feature type="region of interest" description="Disordered" evidence="9">
    <location>
        <begin position="654"/>
        <end position="676"/>
    </location>
</feature>
<dbReference type="EMBL" id="VXIT01000007">
    <property type="protein sequence ID" value="KAA6411709.1"/>
    <property type="molecule type" value="Genomic_DNA"/>
</dbReference>
<comment type="caution">
    <text evidence="12">The sequence shown here is derived from an EMBL/GenBank/DDBJ whole genome shotgun (WGS) entry which is preliminary data.</text>
</comment>
<comment type="similarity">
    <text evidence="1">Belongs to the SH3RF family.</text>
</comment>
<evidence type="ECO:0000259" key="11">
    <source>
        <dbReference type="PROSITE" id="PS50089"/>
    </source>
</evidence>
<feature type="compositionally biased region" description="Low complexity" evidence="9">
    <location>
        <begin position="218"/>
        <end position="229"/>
    </location>
</feature>
<evidence type="ECO:0000256" key="7">
    <source>
        <dbReference type="PROSITE-ProRule" id="PRU00175"/>
    </source>
</evidence>
<feature type="compositionally biased region" description="Low complexity" evidence="9">
    <location>
        <begin position="465"/>
        <end position="483"/>
    </location>
</feature>
<dbReference type="SUPFAM" id="SSF50044">
    <property type="entry name" value="SH3-domain"/>
    <property type="match status" value="1"/>
</dbReference>
<feature type="region of interest" description="Disordered" evidence="9">
    <location>
        <begin position="334"/>
        <end position="360"/>
    </location>
</feature>
<evidence type="ECO:0000256" key="3">
    <source>
        <dbReference type="ARBA" id="ARBA00022723"/>
    </source>
</evidence>
<evidence type="ECO:0000256" key="4">
    <source>
        <dbReference type="ARBA" id="ARBA00022771"/>
    </source>
</evidence>
<feature type="compositionally biased region" description="Basic and acidic residues" evidence="9">
    <location>
        <begin position="412"/>
        <end position="421"/>
    </location>
</feature>
<proteinExistence type="inferred from homology"/>
<dbReference type="PROSITE" id="PS50002">
    <property type="entry name" value="SH3"/>
    <property type="match status" value="1"/>
</dbReference>
<feature type="compositionally biased region" description="Basic and acidic residues" evidence="9">
    <location>
        <begin position="203"/>
        <end position="214"/>
    </location>
</feature>
<evidence type="ECO:0000256" key="8">
    <source>
        <dbReference type="PROSITE-ProRule" id="PRU00192"/>
    </source>
</evidence>
<gene>
    <name evidence="12" type="ORF">FRX48_04990</name>
</gene>
<feature type="domain" description="RING-type" evidence="11">
    <location>
        <begin position="18"/>
        <end position="68"/>
    </location>
</feature>
<dbReference type="InterPro" id="IPR052256">
    <property type="entry name" value="E3_ubiquitin-ligase_CHFR"/>
</dbReference>
<keyword evidence="3" id="KW-0479">Metal-binding</keyword>
<keyword evidence="4 7" id="KW-0863">Zinc-finger</keyword>
<dbReference type="InterPro" id="IPR036028">
    <property type="entry name" value="SH3-like_dom_sf"/>
</dbReference>
<feature type="compositionally biased region" description="Basic and acidic residues" evidence="9">
    <location>
        <begin position="162"/>
        <end position="183"/>
    </location>
</feature>
<dbReference type="SUPFAM" id="SSF57850">
    <property type="entry name" value="RING/U-box"/>
    <property type="match status" value="2"/>
</dbReference>
<dbReference type="CDD" id="cd00174">
    <property type="entry name" value="SH3"/>
    <property type="match status" value="1"/>
</dbReference>
<dbReference type="GO" id="GO:0006511">
    <property type="term" value="P:ubiquitin-dependent protein catabolic process"/>
    <property type="evidence" value="ECO:0007669"/>
    <property type="project" value="TreeGrafter"/>
</dbReference>